<dbReference type="EMBL" id="CABVGP010000002">
    <property type="protein sequence ID" value="VVJ21148.1"/>
    <property type="molecule type" value="Genomic_DNA"/>
</dbReference>
<sequence>MKMTRISRAAVVLLGVGGLAVGAPAFTVAAPAEPVHCLSGVYRVRAQPSGPLYAVKSAWIPFPTTCTKSEVSGPPA</sequence>
<gene>
    <name evidence="2" type="ORF">AA23TX_06169</name>
</gene>
<protein>
    <recommendedName>
        <fullName evidence="4">Secreted protein</fullName>
    </recommendedName>
</protein>
<keyword evidence="1" id="KW-0732">Signal</keyword>
<feature type="signal peptide" evidence="1">
    <location>
        <begin position="1"/>
        <end position="25"/>
    </location>
</feature>
<dbReference type="Proteomes" id="UP000399805">
    <property type="component" value="Unassembled WGS sequence"/>
</dbReference>
<dbReference type="RefSeq" id="WP_155546142.1">
    <property type="nucleotide sequence ID" value="NZ_CABVGP010000002.1"/>
</dbReference>
<organism evidence="2 3">
    <name type="scientific">Amycolatopsis camponoti</name>
    <dbReference type="NCBI Taxonomy" id="2606593"/>
    <lineage>
        <taxon>Bacteria</taxon>
        <taxon>Bacillati</taxon>
        <taxon>Actinomycetota</taxon>
        <taxon>Actinomycetes</taxon>
        <taxon>Pseudonocardiales</taxon>
        <taxon>Pseudonocardiaceae</taxon>
        <taxon>Amycolatopsis</taxon>
    </lineage>
</organism>
<name>A0A6I8LXP9_9PSEU</name>
<evidence type="ECO:0000313" key="3">
    <source>
        <dbReference type="Proteomes" id="UP000399805"/>
    </source>
</evidence>
<dbReference type="AlphaFoldDB" id="A0A6I8LXP9"/>
<keyword evidence="3" id="KW-1185">Reference proteome</keyword>
<evidence type="ECO:0000313" key="2">
    <source>
        <dbReference type="EMBL" id="VVJ21148.1"/>
    </source>
</evidence>
<feature type="chain" id="PRO_5039319733" description="Secreted protein" evidence="1">
    <location>
        <begin position="26"/>
        <end position="76"/>
    </location>
</feature>
<proteinExistence type="predicted"/>
<evidence type="ECO:0000256" key="1">
    <source>
        <dbReference type="SAM" id="SignalP"/>
    </source>
</evidence>
<accession>A0A6I8LXP9</accession>
<evidence type="ECO:0008006" key="4">
    <source>
        <dbReference type="Google" id="ProtNLM"/>
    </source>
</evidence>
<reference evidence="2 3" key="1">
    <citation type="submission" date="2019-09" db="EMBL/GenBank/DDBJ databases">
        <authorList>
            <person name="Leyn A S."/>
        </authorList>
    </citation>
    <scope>NUCLEOTIDE SEQUENCE [LARGE SCALE GENOMIC DNA]</scope>
    <source>
        <strain evidence="2">AA231_1</strain>
    </source>
</reference>